<sequence length="317" mass="36603">MFDQFKNILPTTNINIRSLSSSVGLNDEEWRARGLERFRLETLRSEFQNFNSILLNRQQSAPPITQQSRQSILELEATSRLIQRYEHDWQDIHDRNAVNFEKARMADQLLLQLLSTCRQHVSTGDRMEKTHEDLAAIHEDLKQLNTMAGDLKSKLMGLEDQINEATSEQSRQEFEEWKEEQRGKLNGEIAGKTAKLEMYEASLRQAYEEHNQVQTQKRAELLDATFNAEMEQYRRLRETQVSSLYSHQPAASITASLDTLKLDVDNQDLDSFLSDNDETTTSSNRQHPPHKQQPISDDSSDEGGDNEILGDEDYEDL</sequence>
<feature type="compositionally biased region" description="Acidic residues" evidence="2">
    <location>
        <begin position="298"/>
        <end position="317"/>
    </location>
</feature>
<comment type="caution">
    <text evidence="3">The sequence shown here is derived from an EMBL/GenBank/DDBJ whole genome shotgun (WGS) entry which is preliminary data.</text>
</comment>
<feature type="coiled-coil region" evidence="1">
    <location>
        <begin position="141"/>
        <end position="168"/>
    </location>
</feature>
<keyword evidence="1" id="KW-0175">Coiled coil</keyword>
<accession>A0AAD8DHT3</accession>
<evidence type="ECO:0000256" key="2">
    <source>
        <dbReference type="SAM" id="MobiDB-lite"/>
    </source>
</evidence>
<dbReference type="AlphaFoldDB" id="A0AAD8DHT3"/>
<dbReference type="GeneID" id="83208535"/>
<gene>
    <name evidence="3" type="ORF">O0I10_001117</name>
</gene>
<protein>
    <submittedName>
        <fullName evidence="3">Uncharacterized protein</fullName>
    </submittedName>
</protein>
<evidence type="ECO:0000256" key="1">
    <source>
        <dbReference type="SAM" id="Coils"/>
    </source>
</evidence>
<organism evidence="3 4">
    <name type="scientific">Lichtheimia ornata</name>
    <dbReference type="NCBI Taxonomy" id="688661"/>
    <lineage>
        <taxon>Eukaryota</taxon>
        <taxon>Fungi</taxon>
        <taxon>Fungi incertae sedis</taxon>
        <taxon>Mucoromycota</taxon>
        <taxon>Mucoromycotina</taxon>
        <taxon>Mucoromycetes</taxon>
        <taxon>Mucorales</taxon>
        <taxon>Lichtheimiaceae</taxon>
        <taxon>Lichtheimia</taxon>
    </lineage>
</organism>
<keyword evidence="4" id="KW-1185">Reference proteome</keyword>
<dbReference type="EMBL" id="JARTCD010000003">
    <property type="protein sequence ID" value="KAJ8662941.1"/>
    <property type="molecule type" value="Genomic_DNA"/>
</dbReference>
<dbReference type="RefSeq" id="XP_058347853.1">
    <property type="nucleotide sequence ID" value="XM_058481215.1"/>
</dbReference>
<reference evidence="3 4" key="1">
    <citation type="submission" date="2023-03" db="EMBL/GenBank/DDBJ databases">
        <title>Genome sequence of Lichtheimia ornata CBS 291.66.</title>
        <authorList>
            <person name="Mohabir J.T."/>
            <person name="Shea T.P."/>
            <person name="Kurbessoian T."/>
            <person name="Berby B."/>
            <person name="Fontaine J."/>
            <person name="Livny J."/>
            <person name="Gnirke A."/>
            <person name="Stajich J.E."/>
            <person name="Cuomo C.A."/>
        </authorList>
    </citation>
    <scope>NUCLEOTIDE SEQUENCE [LARGE SCALE GENOMIC DNA]</scope>
    <source>
        <strain evidence="3">CBS 291.66</strain>
    </source>
</reference>
<dbReference type="Proteomes" id="UP001234581">
    <property type="component" value="Unassembled WGS sequence"/>
</dbReference>
<proteinExistence type="predicted"/>
<feature type="region of interest" description="Disordered" evidence="2">
    <location>
        <begin position="269"/>
        <end position="317"/>
    </location>
</feature>
<evidence type="ECO:0000313" key="4">
    <source>
        <dbReference type="Proteomes" id="UP001234581"/>
    </source>
</evidence>
<evidence type="ECO:0000313" key="3">
    <source>
        <dbReference type="EMBL" id="KAJ8662941.1"/>
    </source>
</evidence>
<name>A0AAD8DHT3_9FUNG</name>